<dbReference type="GO" id="GO:0005737">
    <property type="term" value="C:cytoplasm"/>
    <property type="evidence" value="ECO:0007669"/>
    <property type="project" value="TreeGrafter"/>
</dbReference>
<dbReference type="PANTHER" id="PTHR12227">
    <property type="entry name" value="GLYCERATE KINASE"/>
    <property type="match status" value="1"/>
</dbReference>
<name>A0A1B0CT58_LUTLO</name>
<dbReference type="VEuPathDB" id="VectorBase:LLONM1_007891"/>
<evidence type="ECO:0000256" key="2">
    <source>
        <dbReference type="ARBA" id="ARBA00005393"/>
    </source>
</evidence>
<comment type="catalytic activity">
    <reaction evidence="1">
        <text>(R)-glycerate + ATP = (2R)-3-phosphoglycerate + ADP + H(+)</text>
        <dbReference type="Rhea" id="RHEA:23516"/>
        <dbReference type="ChEBI" id="CHEBI:15378"/>
        <dbReference type="ChEBI" id="CHEBI:16659"/>
        <dbReference type="ChEBI" id="CHEBI:30616"/>
        <dbReference type="ChEBI" id="CHEBI:58272"/>
        <dbReference type="ChEBI" id="CHEBI:456216"/>
        <dbReference type="EC" id="2.7.1.31"/>
    </reaction>
</comment>
<dbReference type="InterPro" id="IPR037035">
    <property type="entry name" value="GK-like_C_sf"/>
</dbReference>
<dbReference type="EMBL" id="AJWK01027123">
    <property type="status" value="NOT_ANNOTATED_CDS"/>
    <property type="molecule type" value="Genomic_DNA"/>
</dbReference>
<reference evidence="11" key="1">
    <citation type="submission" date="2020-05" db="UniProtKB">
        <authorList>
            <consortium name="EnsemblMetazoa"/>
        </authorList>
    </citation>
    <scope>IDENTIFICATION</scope>
    <source>
        <strain evidence="11">Jacobina</strain>
    </source>
</reference>
<dbReference type="Gene3D" id="3.40.50.10180">
    <property type="entry name" value="Glycerate kinase, MOFRL-like N-terminal domain"/>
    <property type="match status" value="1"/>
</dbReference>
<dbReference type="Pfam" id="PF13660">
    <property type="entry name" value="DUF4147"/>
    <property type="match status" value="1"/>
</dbReference>
<organism evidence="11 12">
    <name type="scientific">Lutzomyia longipalpis</name>
    <name type="common">Sand fly</name>
    <dbReference type="NCBI Taxonomy" id="7200"/>
    <lineage>
        <taxon>Eukaryota</taxon>
        <taxon>Metazoa</taxon>
        <taxon>Ecdysozoa</taxon>
        <taxon>Arthropoda</taxon>
        <taxon>Hexapoda</taxon>
        <taxon>Insecta</taxon>
        <taxon>Pterygota</taxon>
        <taxon>Neoptera</taxon>
        <taxon>Endopterygota</taxon>
        <taxon>Diptera</taxon>
        <taxon>Nematocera</taxon>
        <taxon>Psychodoidea</taxon>
        <taxon>Psychodidae</taxon>
        <taxon>Lutzomyia</taxon>
        <taxon>Lutzomyia</taxon>
    </lineage>
</organism>
<dbReference type="GO" id="GO:0005524">
    <property type="term" value="F:ATP binding"/>
    <property type="evidence" value="ECO:0007669"/>
    <property type="project" value="UniProtKB-KW"/>
</dbReference>
<keyword evidence="7" id="KW-0418">Kinase</keyword>
<dbReference type="InterPro" id="IPR038614">
    <property type="entry name" value="GK_N_sf"/>
</dbReference>
<comment type="similarity">
    <text evidence="2">Belongs to the glycerate kinase type-2 family.</text>
</comment>
<evidence type="ECO:0000256" key="7">
    <source>
        <dbReference type="ARBA" id="ARBA00022777"/>
    </source>
</evidence>
<dbReference type="EC" id="2.7.1.31" evidence="3"/>
<dbReference type="Proteomes" id="UP000092461">
    <property type="component" value="Unassembled WGS sequence"/>
</dbReference>
<dbReference type="InterPro" id="IPR039760">
    <property type="entry name" value="MOFRL_protein"/>
</dbReference>
<dbReference type="GO" id="GO:0008887">
    <property type="term" value="F:glycerate kinase activity"/>
    <property type="evidence" value="ECO:0007669"/>
    <property type="project" value="UniProtKB-EC"/>
</dbReference>
<evidence type="ECO:0000259" key="9">
    <source>
        <dbReference type="Pfam" id="PF05161"/>
    </source>
</evidence>
<evidence type="ECO:0000313" key="11">
    <source>
        <dbReference type="EnsemblMetazoa" id="LLOJ008057-PA"/>
    </source>
</evidence>
<dbReference type="SUPFAM" id="SSF82544">
    <property type="entry name" value="GckA/TtuD-like"/>
    <property type="match status" value="1"/>
</dbReference>
<feature type="domain" description="MOFRL" evidence="9">
    <location>
        <begin position="378"/>
        <end position="489"/>
    </location>
</feature>
<evidence type="ECO:0000256" key="4">
    <source>
        <dbReference type="ARBA" id="ARBA00020720"/>
    </source>
</evidence>
<dbReference type="AlphaFoldDB" id="A0A1B0CT58"/>
<evidence type="ECO:0000256" key="1">
    <source>
        <dbReference type="ARBA" id="ARBA00000694"/>
    </source>
</evidence>
<protein>
    <recommendedName>
        <fullName evidence="4">Glycerate kinase</fullName>
        <ecNumber evidence="3">2.7.1.31</ecNumber>
    </recommendedName>
</protein>
<keyword evidence="5" id="KW-0808">Transferase</keyword>
<evidence type="ECO:0000256" key="3">
    <source>
        <dbReference type="ARBA" id="ARBA00012101"/>
    </source>
</evidence>
<sequence>METVLKNIFLQSVESVRMKNLFQNQKCLQVNHTSGRLIVEINAGRCTTPHRVDITGKRCHLVGFGKAVYGMAAEVEAILGAHLVSGILSVPCGTVEKFKGTVQLNGRLEVCEGAKNNLPDDDALGTAIRVKEFASRLSNDDVLFVLISGGGSALLPLPAAPVSLEEKMQIIRMLVKCGATINELNTVRIAISSIKGGQLATTARKAHQIISLVISDIVGDPVDLIASGPTHVSNINYQKAANEIIDQYKLRGKLPKSVEEVLNRKFKDEEEIRMPNNHISIIANNSIAVEAALLDVKKADLHAICLSRTIEGDVEKLSEIYLQLLLAIKDYLHIDPNEENENLLRKKCESILKDLKYDGDFINNLIEALKENTKRGLCIVAGGETTVEIKGEGLGGRNQELTLHVLRKLLNHDECHELGEVAFLSAGTDGIDGPTSAAGAVGTLSGLKGCSTKCTLEDFLSTNNSYAFWRDFYPRGHIVTGHTGTNVMDIHILFLPFS</sequence>
<keyword evidence="6" id="KW-0547">Nucleotide-binding</keyword>
<proteinExistence type="inferred from homology"/>
<dbReference type="PANTHER" id="PTHR12227:SF0">
    <property type="entry name" value="GLYCERATE KINASE"/>
    <property type="match status" value="1"/>
</dbReference>
<dbReference type="EnsemblMetazoa" id="LLOJ008057-RA">
    <property type="protein sequence ID" value="LLOJ008057-PA"/>
    <property type="gene ID" value="LLOJ008057"/>
</dbReference>
<dbReference type="FunFam" id="3.40.50.10180:FF:000001">
    <property type="entry name" value="Glycerate kinase"/>
    <property type="match status" value="1"/>
</dbReference>
<evidence type="ECO:0000313" key="12">
    <source>
        <dbReference type="Proteomes" id="UP000092461"/>
    </source>
</evidence>
<dbReference type="VEuPathDB" id="VectorBase:LLOJ008057"/>
<evidence type="ECO:0000256" key="5">
    <source>
        <dbReference type="ARBA" id="ARBA00022679"/>
    </source>
</evidence>
<feature type="domain" description="MOFRL-associated" evidence="10">
    <location>
        <begin position="5"/>
        <end position="263"/>
    </location>
</feature>
<evidence type="ECO:0000256" key="6">
    <source>
        <dbReference type="ARBA" id="ARBA00022741"/>
    </source>
</evidence>
<keyword evidence="12" id="KW-1185">Reference proteome</keyword>
<evidence type="ECO:0000259" key="10">
    <source>
        <dbReference type="Pfam" id="PF13660"/>
    </source>
</evidence>
<dbReference type="InterPro" id="IPR025286">
    <property type="entry name" value="MOFRL_assoc_dom"/>
</dbReference>
<evidence type="ECO:0000256" key="8">
    <source>
        <dbReference type="ARBA" id="ARBA00022840"/>
    </source>
</evidence>
<keyword evidence="8" id="KW-0067">ATP-binding</keyword>
<dbReference type="Gene3D" id="3.40.1480.10">
    <property type="entry name" value="MOFRL domain"/>
    <property type="match status" value="1"/>
</dbReference>
<accession>A0A1B0CT58</accession>
<dbReference type="Pfam" id="PF05161">
    <property type="entry name" value="MOFRL"/>
    <property type="match status" value="1"/>
</dbReference>
<dbReference type="InterPro" id="IPR007835">
    <property type="entry name" value="MOFRL"/>
</dbReference>